<evidence type="ECO:0000256" key="1">
    <source>
        <dbReference type="ARBA" id="ARBA00022723"/>
    </source>
</evidence>
<name>A0A7H8R835_TALRU</name>
<dbReference type="SUPFAM" id="SSF57667">
    <property type="entry name" value="beta-beta-alpha zinc fingers"/>
    <property type="match status" value="3"/>
</dbReference>
<feature type="domain" description="C2H2-type" evidence="6">
    <location>
        <begin position="118"/>
        <end position="148"/>
    </location>
</feature>
<dbReference type="RefSeq" id="XP_035348723.1">
    <property type="nucleotide sequence ID" value="XM_035492830.1"/>
</dbReference>
<evidence type="ECO:0000256" key="2">
    <source>
        <dbReference type="ARBA" id="ARBA00022737"/>
    </source>
</evidence>
<keyword evidence="3 5" id="KW-0863">Zinc-finger</keyword>
<dbReference type="InterPro" id="IPR036236">
    <property type="entry name" value="Znf_C2H2_sf"/>
</dbReference>
<evidence type="ECO:0000256" key="3">
    <source>
        <dbReference type="ARBA" id="ARBA00022771"/>
    </source>
</evidence>
<organism evidence="7 8">
    <name type="scientific">Talaromyces rugulosus</name>
    <name type="common">Penicillium rugulosum</name>
    <dbReference type="NCBI Taxonomy" id="121627"/>
    <lineage>
        <taxon>Eukaryota</taxon>
        <taxon>Fungi</taxon>
        <taxon>Dikarya</taxon>
        <taxon>Ascomycota</taxon>
        <taxon>Pezizomycotina</taxon>
        <taxon>Eurotiomycetes</taxon>
        <taxon>Eurotiomycetidae</taxon>
        <taxon>Eurotiales</taxon>
        <taxon>Trichocomaceae</taxon>
        <taxon>Talaromyces</taxon>
        <taxon>Talaromyces sect. Islandici</taxon>
    </lineage>
</organism>
<keyword evidence="1" id="KW-0479">Metal-binding</keyword>
<dbReference type="KEGG" id="trg:TRUGW13939_09710"/>
<feature type="domain" description="C2H2-type" evidence="6">
    <location>
        <begin position="31"/>
        <end position="61"/>
    </location>
</feature>
<gene>
    <name evidence="7" type="ORF">TRUGW13939_09710</name>
</gene>
<feature type="domain" description="C2H2-type" evidence="6">
    <location>
        <begin position="89"/>
        <end position="119"/>
    </location>
</feature>
<dbReference type="PANTHER" id="PTHR24379:SF121">
    <property type="entry name" value="C2H2-TYPE DOMAIN-CONTAINING PROTEIN"/>
    <property type="match status" value="1"/>
</dbReference>
<evidence type="ECO:0000313" key="7">
    <source>
        <dbReference type="EMBL" id="QKX62549.1"/>
    </source>
</evidence>
<keyword evidence="8" id="KW-1185">Reference proteome</keyword>
<dbReference type="Gene3D" id="3.30.160.60">
    <property type="entry name" value="Classic Zinc Finger"/>
    <property type="match status" value="3"/>
</dbReference>
<evidence type="ECO:0000313" key="8">
    <source>
        <dbReference type="Proteomes" id="UP000509510"/>
    </source>
</evidence>
<dbReference type="Proteomes" id="UP000509510">
    <property type="component" value="Chromosome V"/>
</dbReference>
<dbReference type="InterPro" id="IPR013087">
    <property type="entry name" value="Znf_C2H2_type"/>
</dbReference>
<sequence length="337" mass="38536">MPRCEFCSRSFGSQEALDQHTQNSPAHAPSYDCELCNRSFGSQEALDQHTQNSPAHAPSYDCELCNRSFGSQEALDQHTQNSPAHAPSYDCELCNRSFGSQEALNQHTQNSPAHAPSYDCELCNRSFSTQEALDQHTQNSPAHAPSYDCDLCNRSFSTQEALDQHTQDSPAHFQLPETPLNTFFQSFSDFTFDPDIPPNESYLALQRFYGWHRGDEESNQAWNNFQRALIEEFKLWFGAEDDLGSWHSLCRALRIEPLPRTCLDCEKAVRGLYVNIVDLIAWARNGGGEDQVRLFHSLEELREYTKRTRKIFRNNLDETGNSNVVLRHLLRFIFQGN</sequence>
<proteinExistence type="predicted"/>
<evidence type="ECO:0000259" key="6">
    <source>
        <dbReference type="PROSITE" id="PS50157"/>
    </source>
</evidence>
<accession>A0A7H8R835</accession>
<protein>
    <recommendedName>
        <fullName evidence="6">C2H2-type domain-containing protein</fullName>
    </recommendedName>
</protein>
<dbReference type="GeneID" id="55997193"/>
<reference evidence="8" key="1">
    <citation type="submission" date="2020-06" db="EMBL/GenBank/DDBJ databases">
        <title>A chromosome-scale genome assembly of Talaromyces rugulosus W13939.</title>
        <authorList>
            <person name="Wang B."/>
            <person name="Guo L."/>
            <person name="Ye K."/>
            <person name="Wang L."/>
        </authorList>
    </citation>
    <scope>NUCLEOTIDE SEQUENCE [LARGE SCALE GENOMIC DNA]</scope>
    <source>
        <strain evidence="8">W13939</strain>
    </source>
</reference>
<keyword evidence="4" id="KW-0862">Zinc</keyword>
<dbReference type="Pfam" id="PF13913">
    <property type="entry name" value="zf-C2HC_2"/>
    <property type="match status" value="1"/>
</dbReference>
<dbReference type="GO" id="GO:0008270">
    <property type="term" value="F:zinc ion binding"/>
    <property type="evidence" value="ECO:0007669"/>
    <property type="project" value="UniProtKB-KW"/>
</dbReference>
<evidence type="ECO:0000256" key="4">
    <source>
        <dbReference type="ARBA" id="ARBA00022833"/>
    </source>
</evidence>
<dbReference type="PANTHER" id="PTHR24379">
    <property type="entry name" value="KRAB AND ZINC FINGER DOMAIN-CONTAINING"/>
    <property type="match status" value="1"/>
</dbReference>
<feature type="domain" description="C2H2-type" evidence="6">
    <location>
        <begin position="60"/>
        <end position="90"/>
    </location>
</feature>
<dbReference type="EMBL" id="CP055902">
    <property type="protein sequence ID" value="QKX62549.1"/>
    <property type="molecule type" value="Genomic_DNA"/>
</dbReference>
<dbReference type="SMART" id="SM00355">
    <property type="entry name" value="ZnF_C2H2"/>
    <property type="match status" value="6"/>
</dbReference>
<dbReference type="PROSITE" id="PS50157">
    <property type="entry name" value="ZINC_FINGER_C2H2_2"/>
    <property type="match status" value="6"/>
</dbReference>
<evidence type="ECO:0000256" key="5">
    <source>
        <dbReference type="PROSITE-ProRule" id="PRU00042"/>
    </source>
</evidence>
<dbReference type="Pfam" id="PF12171">
    <property type="entry name" value="zf-C2H2_jaz"/>
    <property type="match status" value="1"/>
</dbReference>
<feature type="domain" description="C2H2-type" evidence="6">
    <location>
        <begin position="2"/>
        <end position="32"/>
    </location>
</feature>
<feature type="domain" description="C2H2-type" evidence="6">
    <location>
        <begin position="147"/>
        <end position="172"/>
    </location>
</feature>
<dbReference type="OrthoDB" id="6105938at2759"/>
<dbReference type="Pfam" id="PF12874">
    <property type="entry name" value="zf-met"/>
    <property type="match status" value="4"/>
</dbReference>
<dbReference type="InterPro" id="IPR022755">
    <property type="entry name" value="Znf_C2H2_jaz"/>
</dbReference>
<dbReference type="AlphaFoldDB" id="A0A7H8R835"/>
<keyword evidence="2" id="KW-0677">Repeat</keyword>